<dbReference type="PANTHER" id="PTHR30616">
    <property type="entry name" value="UNCHARACTERIZED PROTEIN YFIH"/>
    <property type="match status" value="1"/>
</dbReference>
<organism evidence="13 14">
    <name type="scientific">Priestia endophytica DSM 13796</name>
    <dbReference type="NCBI Taxonomy" id="1121089"/>
    <lineage>
        <taxon>Bacteria</taxon>
        <taxon>Bacillati</taxon>
        <taxon>Bacillota</taxon>
        <taxon>Bacilli</taxon>
        <taxon>Bacillales</taxon>
        <taxon>Bacillaceae</taxon>
        <taxon>Priestia</taxon>
    </lineage>
</organism>
<comment type="catalytic activity">
    <reaction evidence="10">
        <text>adenosine + phosphate = alpha-D-ribose 1-phosphate + adenine</text>
        <dbReference type="Rhea" id="RHEA:27642"/>
        <dbReference type="ChEBI" id="CHEBI:16335"/>
        <dbReference type="ChEBI" id="CHEBI:16708"/>
        <dbReference type="ChEBI" id="CHEBI:43474"/>
        <dbReference type="ChEBI" id="CHEBI:57720"/>
        <dbReference type="EC" id="2.4.2.1"/>
    </reaction>
    <physiologicalReaction direction="left-to-right" evidence="10">
        <dbReference type="Rhea" id="RHEA:27643"/>
    </physiologicalReaction>
</comment>
<comment type="catalytic activity">
    <reaction evidence="1">
        <text>inosine + phosphate = alpha-D-ribose 1-phosphate + hypoxanthine</text>
        <dbReference type="Rhea" id="RHEA:27646"/>
        <dbReference type="ChEBI" id="CHEBI:17368"/>
        <dbReference type="ChEBI" id="CHEBI:17596"/>
        <dbReference type="ChEBI" id="CHEBI:43474"/>
        <dbReference type="ChEBI" id="CHEBI:57720"/>
        <dbReference type="EC" id="2.4.2.1"/>
    </reaction>
    <physiologicalReaction direction="left-to-right" evidence="1">
        <dbReference type="Rhea" id="RHEA:27647"/>
    </physiologicalReaction>
</comment>
<dbReference type="EMBL" id="FOXX01000001">
    <property type="protein sequence ID" value="SFQ10546.1"/>
    <property type="molecule type" value="Genomic_DNA"/>
</dbReference>
<evidence type="ECO:0000256" key="9">
    <source>
        <dbReference type="ARBA" id="ARBA00047989"/>
    </source>
</evidence>
<comment type="cofactor">
    <cofactor evidence="2">
        <name>Zn(2+)</name>
        <dbReference type="ChEBI" id="CHEBI:29105"/>
    </cofactor>
</comment>
<comment type="caution">
    <text evidence="13">The sequence shown here is derived from an EMBL/GenBank/DDBJ whole genome shotgun (WGS) entry which is preliminary data.</text>
</comment>
<evidence type="ECO:0000256" key="5">
    <source>
        <dbReference type="ARBA" id="ARBA00022679"/>
    </source>
</evidence>
<dbReference type="GeneID" id="93709020"/>
<sequence length="276" mass="30397">MEPFVKSKKETLLSLEPWESKYANLTAGFTTKKGGVSSPPYESLNLGLHVNDSAKDVVRNRHIVAEQLSFPLESWVCAEQVHGTNIQKVTMNDKGKGTQSYSDGIAKCDGIYTKDPSILLSLCFADCVPLYFIAPNYHCIGLAHAGWRGTVGNIAGEMISSFKSEGILESEIFVTIGPSIGECCYIVNDEVIDLVKTVLDDRAGSAYNEVEKGQYTLNLQKVNKHLLLQAGIAEENILLSSRCTSCESETFFSHRRDEGKTGRMFSFIGYKESVSL</sequence>
<accession>A0A1I5VU92</accession>
<dbReference type="RefSeq" id="WP_061801781.1">
    <property type="nucleotide sequence ID" value="NZ_FOXX01000001.1"/>
</dbReference>
<dbReference type="InterPro" id="IPR011324">
    <property type="entry name" value="Cytotoxic_necrot_fac-like_cat"/>
</dbReference>
<dbReference type="Gene3D" id="3.60.140.10">
    <property type="entry name" value="CNF1/YfiH-like putative cysteine hydrolases"/>
    <property type="match status" value="1"/>
</dbReference>
<dbReference type="InterPro" id="IPR038371">
    <property type="entry name" value="Cu_polyphenol_OxRdtase_sf"/>
</dbReference>
<keyword evidence="8" id="KW-0862">Zinc</keyword>
<evidence type="ECO:0000256" key="12">
    <source>
        <dbReference type="RuleBase" id="RU361274"/>
    </source>
</evidence>
<comment type="similarity">
    <text evidence="4 12">Belongs to the purine nucleoside phosphorylase YfiH/LACC1 family.</text>
</comment>
<evidence type="ECO:0000256" key="7">
    <source>
        <dbReference type="ARBA" id="ARBA00022801"/>
    </source>
</evidence>
<dbReference type="SUPFAM" id="SSF64438">
    <property type="entry name" value="CNF1/YfiH-like putative cysteine hydrolases"/>
    <property type="match status" value="1"/>
</dbReference>
<evidence type="ECO:0000256" key="2">
    <source>
        <dbReference type="ARBA" id="ARBA00001947"/>
    </source>
</evidence>
<keyword evidence="14" id="KW-1185">Reference proteome</keyword>
<dbReference type="Proteomes" id="UP000182762">
    <property type="component" value="Unassembled WGS sequence"/>
</dbReference>
<comment type="function">
    <text evidence="3">Purine nucleoside enzyme that catalyzes the phosphorolysis of adenosine and inosine nucleosides, yielding D-ribose 1-phosphate and the respective free bases, adenine and hypoxanthine. Also catalyzes the phosphorolysis of S-methyl-5'-thioadenosine into adenine and S-methyl-5-thio-alpha-D-ribose 1-phosphate. Also has adenosine deaminase activity.</text>
</comment>
<reference evidence="13 14" key="1">
    <citation type="submission" date="2016-10" db="EMBL/GenBank/DDBJ databases">
        <authorList>
            <person name="Varghese N."/>
            <person name="Submissions S."/>
        </authorList>
    </citation>
    <scope>NUCLEOTIDE SEQUENCE [LARGE SCALE GENOMIC DNA]</scope>
    <source>
        <strain evidence="13 14">DSM 13796</strain>
    </source>
</reference>
<dbReference type="Pfam" id="PF02578">
    <property type="entry name" value="Cu-oxidase_4"/>
    <property type="match status" value="1"/>
</dbReference>
<evidence type="ECO:0000256" key="1">
    <source>
        <dbReference type="ARBA" id="ARBA00000553"/>
    </source>
</evidence>
<evidence type="ECO:0000256" key="3">
    <source>
        <dbReference type="ARBA" id="ARBA00003215"/>
    </source>
</evidence>
<dbReference type="PANTHER" id="PTHR30616:SF2">
    <property type="entry name" value="PURINE NUCLEOSIDE PHOSPHORYLASE LACC1"/>
    <property type="match status" value="1"/>
</dbReference>
<evidence type="ECO:0000256" key="6">
    <source>
        <dbReference type="ARBA" id="ARBA00022723"/>
    </source>
</evidence>
<comment type="catalytic activity">
    <reaction evidence="9">
        <text>adenosine + H2O + H(+) = inosine + NH4(+)</text>
        <dbReference type="Rhea" id="RHEA:24408"/>
        <dbReference type="ChEBI" id="CHEBI:15377"/>
        <dbReference type="ChEBI" id="CHEBI:15378"/>
        <dbReference type="ChEBI" id="CHEBI:16335"/>
        <dbReference type="ChEBI" id="CHEBI:17596"/>
        <dbReference type="ChEBI" id="CHEBI:28938"/>
        <dbReference type="EC" id="3.5.4.4"/>
    </reaction>
    <physiologicalReaction direction="left-to-right" evidence="9">
        <dbReference type="Rhea" id="RHEA:24409"/>
    </physiologicalReaction>
</comment>
<name>A0A1I5VU92_9BACI</name>
<dbReference type="InterPro" id="IPR003730">
    <property type="entry name" value="Cu_polyphenol_OxRdtase"/>
</dbReference>
<dbReference type="NCBIfam" id="TIGR00726">
    <property type="entry name" value="peptidoglycan editing factor PgeF"/>
    <property type="match status" value="1"/>
</dbReference>
<keyword evidence="5" id="KW-0808">Transferase</keyword>
<evidence type="ECO:0000256" key="10">
    <source>
        <dbReference type="ARBA" id="ARBA00048968"/>
    </source>
</evidence>
<evidence type="ECO:0000256" key="8">
    <source>
        <dbReference type="ARBA" id="ARBA00022833"/>
    </source>
</evidence>
<comment type="catalytic activity">
    <reaction evidence="11">
        <text>S-methyl-5'-thioadenosine + phosphate = 5-(methylsulfanyl)-alpha-D-ribose 1-phosphate + adenine</text>
        <dbReference type="Rhea" id="RHEA:11852"/>
        <dbReference type="ChEBI" id="CHEBI:16708"/>
        <dbReference type="ChEBI" id="CHEBI:17509"/>
        <dbReference type="ChEBI" id="CHEBI:43474"/>
        <dbReference type="ChEBI" id="CHEBI:58533"/>
        <dbReference type="EC" id="2.4.2.28"/>
    </reaction>
    <physiologicalReaction direction="left-to-right" evidence="11">
        <dbReference type="Rhea" id="RHEA:11853"/>
    </physiologicalReaction>
</comment>
<evidence type="ECO:0000256" key="4">
    <source>
        <dbReference type="ARBA" id="ARBA00007353"/>
    </source>
</evidence>
<protein>
    <recommendedName>
        <fullName evidence="12">Purine nucleoside phosphorylase</fullName>
    </recommendedName>
</protein>
<keyword evidence="6" id="KW-0479">Metal-binding</keyword>
<dbReference type="CDD" id="cd16833">
    <property type="entry name" value="YfiH"/>
    <property type="match status" value="1"/>
</dbReference>
<gene>
    <name evidence="13" type="ORF">SAMN02745910_00245</name>
</gene>
<evidence type="ECO:0000313" key="13">
    <source>
        <dbReference type="EMBL" id="SFQ10546.1"/>
    </source>
</evidence>
<proteinExistence type="inferred from homology"/>
<evidence type="ECO:0000313" key="14">
    <source>
        <dbReference type="Proteomes" id="UP000182762"/>
    </source>
</evidence>
<keyword evidence="7" id="KW-0378">Hydrolase</keyword>
<evidence type="ECO:0000256" key="11">
    <source>
        <dbReference type="ARBA" id="ARBA00049893"/>
    </source>
</evidence>